<dbReference type="InterPro" id="IPR001431">
    <property type="entry name" value="Pept_M16_Zn_BS"/>
</dbReference>
<evidence type="ECO:0000313" key="7">
    <source>
        <dbReference type="EMBL" id="GER03806.1"/>
    </source>
</evidence>
<dbReference type="Pfam" id="PF05193">
    <property type="entry name" value="Peptidase_M16_C"/>
    <property type="match status" value="1"/>
</dbReference>
<evidence type="ECO:0000256" key="3">
    <source>
        <dbReference type="ARBA" id="ARBA00023049"/>
    </source>
</evidence>
<comment type="caution">
    <text evidence="7">The sequence shown here is derived from an EMBL/GenBank/DDBJ whole genome shotgun (WGS) entry which is preliminary data.</text>
</comment>
<keyword evidence="3" id="KW-0482">Metalloprotease</keyword>
<reference evidence="7 8" key="1">
    <citation type="submission" date="2019-09" db="EMBL/GenBank/DDBJ databases">
        <title>NBRP : Genome information of microbial organism related human and environment.</title>
        <authorList>
            <person name="Hattori M."/>
            <person name="Oshima K."/>
            <person name="Inaba H."/>
            <person name="Suda W."/>
            <person name="Sakamoto M."/>
            <person name="Iino T."/>
            <person name="Kitahara M."/>
            <person name="Oshida Y."/>
            <person name="Iida T."/>
            <person name="Kudo T."/>
            <person name="Itoh T."/>
            <person name="Ohkuma M."/>
        </authorList>
    </citation>
    <scope>NUCLEOTIDE SEQUENCE [LARGE SCALE GENOMIC DNA]</scope>
    <source>
        <strain evidence="7 8">Q-1</strain>
    </source>
</reference>
<evidence type="ECO:0000256" key="2">
    <source>
        <dbReference type="ARBA" id="ARBA00007261"/>
    </source>
</evidence>
<dbReference type="InterPro" id="IPR011765">
    <property type="entry name" value="Pept_M16_N"/>
</dbReference>
<sequence>MLHNQFHPDASQQDHGAPRLTRLSNGLRVVTDHMPSVESASIGLMVDSGARCEAASENGMSHLLEHMLFKGTARRSARDIAEEIETVGGHLNAYTSRDHTMFYAKILKNDVPLAMDILADLFLNAQIDPLELDRERDVVLQEIGQAEDTPDDIIHDYLQDVAYPDQPLGRPILGSRERVRGFQADAVKRFLKSRYRSDNTILSVAGNIDHQAVVDLAENLFTAIPTGSPTPFEPARYQGGAYHKDRETEQLHITLGFPSVSFDDPDYYASQVFSTLLGGGMSSRLFQEVREQRGLAYTVYSFLNSHVDCGLFGIYAGTSPEQAGELLQVMAGEMLAMADHAPEVEIARARAQLKAGILMSLESTSARIEHMARQYHLFDRFISPEEMVAKVEAVDARALVSVCERLLSEGALSIASVGRRGTLPDPDRVEALFKAG</sequence>
<dbReference type="AlphaFoldDB" id="A0A5A7NA04"/>
<dbReference type="PROSITE" id="PS00143">
    <property type="entry name" value="INSULINASE"/>
    <property type="match status" value="1"/>
</dbReference>
<accession>A0A5A7NA04</accession>
<protein>
    <submittedName>
        <fullName evidence="7">Peptidase M16</fullName>
    </submittedName>
</protein>
<dbReference type="GO" id="GO:0006508">
    <property type="term" value="P:proteolysis"/>
    <property type="evidence" value="ECO:0007669"/>
    <property type="project" value="InterPro"/>
</dbReference>
<dbReference type="PANTHER" id="PTHR11851:SF49">
    <property type="entry name" value="MITOCHONDRIAL-PROCESSING PEPTIDASE SUBUNIT ALPHA"/>
    <property type="match status" value="1"/>
</dbReference>
<gene>
    <name evidence="7" type="ORF">JCM17846_14880</name>
</gene>
<dbReference type="EMBL" id="BKCN01000006">
    <property type="protein sequence ID" value="GER03806.1"/>
    <property type="molecule type" value="Genomic_DNA"/>
</dbReference>
<comment type="cofactor">
    <cofactor evidence="1">
        <name>Zn(2+)</name>
        <dbReference type="ChEBI" id="CHEBI:29105"/>
    </cofactor>
</comment>
<dbReference type="InterPro" id="IPR011249">
    <property type="entry name" value="Metalloenz_LuxS/M16"/>
</dbReference>
<evidence type="ECO:0000256" key="4">
    <source>
        <dbReference type="RuleBase" id="RU004447"/>
    </source>
</evidence>
<dbReference type="FunFam" id="3.30.830.10:FF:000008">
    <property type="entry name" value="Mitochondrial-processing peptidase subunit beta"/>
    <property type="match status" value="1"/>
</dbReference>
<keyword evidence="8" id="KW-1185">Reference proteome</keyword>
<proteinExistence type="inferred from homology"/>
<name>A0A5A7NA04_9PROT</name>
<evidence type="ECO:0000256" key="1">
    <source>
        <dbReference type="ARBA" id="ARBA00001947"/>
    </source>
</evidence>
<comment type="similarity">
    <text evidence="2 4">Belongs to the peptidase M16 family.</text>
</comment>
<evidence type="ECO:0000259" key="6">
    <source>
        <dbReference type="Pfam" id="PF05193"/>
    </source>
</evidence>
<dbReference type="PANTHER" id="PTHR11851">
    <property type="entry name" value="METALLOPROTEASE"/>
    <property type="match status" value="1"/>
</dbReference>
<feature type="domain" description="Peptidase M16 N-terminal" evidence="5">
    <location>
        <begin position="28"/>
        <end position="174"/>
    </location>
</feature>
<organism evidence="7 8">
    <name type="scientific">Iodidimonas nitroreducens</name>
    <dbReference type="NCBI Taxonomy" id="1236968"/>
    <lineage>
        <taxon>Bacteria</taxon>
        <taxon>Pseudomonadati</taxon>
        <taxon>Pseudomonadota</taxon>
        <taxon>Alphaproteobacteria</taxon>
        <taxon>Iodidimonadales</taxon>
        <taxon>Iodidimonadaceae</taxon>
        <taxon>Iodidimonas</taxon>
    </lineage>
</organism>
<dbReference type="InterPro" id="IPR050361">
    <property type="entry name" value="MPP/UQCRC_Complex"/>
</dbReference>
<keyword evidence="3" id="KW-0378">Hydrolase</keyword>
<dbReference type="RefSeq" id="WP_313980137.1">
    <property type="nucleotide sequence ID" value="NZ_BKCN01000006.1"/>
</dbReference>
<dbReference type="Pfam" id="PF00675">
    <property type="entry name" value="Peptidase_M16"/>
    <property type="match status" value="1"/>
</dbReference>
<dbReference type="GO" id="GO:0046872">
    <property type="term" value="F:metal ion binding"/>
    <property type="evidence" value="ECO:0007669"/>
    <property type="project" value="InterPro"/>
</dbReference>
<dbReference type="Gene3D" id="3.30.830.10">
    <property type="entry name" value="Metalloenzyme, LuxS/M16 peptidase-like"/>
    <property type="match status" value="2"/>
</dbReference>
<evidence type="ECO:0000313" key="8">
    <source>
        <dbReference type="Proteomes" id="UP000324996"/>
    </source>
</evidence>
<dbReference type="GO" id="GO:0004222">
    <property type="term" value="F:metalloendopeptidase activity"/>
    <property type="evidence" value="ECO:0007669"/>
    <property type="project" value="InterPro"/>
</dbReference>
<dbReference type="SUPFAM" id="SSF63411">
    <property type="entry name" value="LuxS/MPP-like metallohydrolase"/>
    <property type="match status" value="2"/>
</dbReference>
<keyword evidence="3" id="KW-0645">Protease</keyword>
<dbReference type="InterPro" id="IPR007863">
    <property type="entry name" value="Peptidase_M16_C"/>
</dbReference>
<feature type="domain" description="Peptidase M16 C-terminal" evidence="6">
    <location>
        <begin position="182"/>
        <end position="353"/>
    </location>
</feature>
<dbReference type="Proteomes" id="UP000324996">
    <property type="component" value="Unassembled WGS sequence"/>
</dbReference>
<evidence type="ECO:0000259" key="5">
    <source>
        <dbReference type="Pfam" id="PF00675"/>
    </source>
</evidence>